<dbReference type="PROSITE" id="PS50293">
    <property type="entry name" value="TPR_REGION"/>
    <property type="match status" value="3"/>
</dbReference>
<dbReference type="Gene3D" id="1.25.40.10">
    <property type="entry name" value="Tetratricopeptide repeat domain"/>
    <property type="match status" value="5"/>
</dbReference>
<dbReference type="Pfam" id="PF13374">
    <property type="entry name" value="TPR_10"/>
    <property type="match status" value="1"/>
</dbReference>
<protein>
    <recommendedName>
        <fullName evidence="3">protein O-GlcNAc transferase</fullName>
        <ecNumber evidence="3">2.4.1.255</ecNumber>
    </recommendedName>
</protein>
<dbReference type="Pfam" id="PF13844">
    <property type="entry name" value="Glyco_transf_41"/>
    <property type="match status" value="1"/>
</dbReference>
<dbReference type="Proteomes" id="UP001652582">
    <property type="component" value="Chromosome Z"/>
</dbReference>
<evidence type="ECO:0000256" key="2">
    <source>
        <dbReference type="ARBA" id="ARBA00005386"/>
    </source>
</evidence>
<feature type="repeat" description="TPR" evidence="8">
    <location>
        <begin position="226"/>
        <end position="259"/>
    </location>
</feature>
<dbReference type="Gene3D" id="3.40.50.2000">
    <property type="entry name" value="Glycogen Phosphorylase B"/>
    <property type="match status" value="1"/>
</dbReference>
<evidence type="ECO:0000256" key="3">
    <source>
        <dbReference type="ARBA" id="ARBA00011970"/>
    </source>
</evidence>
<dbReference type="EC" id="2.4.1.255" evidence="3"/>
<accession>A0ABM3M6E7</accession>
<evidence type="ECO:0000313" key="11">
    <source>
        <dbReference type="RefSeq" id="XP_052746650.1"/>
    </source>
</evidence>
<dbReference type="InterPro" id="IPR037919">
    <property type="entry name" value="OGT"/>
</dbReference>
<feature type="repeat" description="TPR" evidence="8">
    <location>
        <begin position="124"/>
        <end position="157"/>
    </location>
</feature>
<organism evidence="10 11">
    <name type="scientific">Bicyclus anynana</name>
    <name type="common">Squinting bush brown butterfly</name>
    <dbReference type="NCBI Taxonomy" id="110368"/>
    <lineage>
        <taxon>Eukaryota</taxon>
        <taxon>Metazoa</taxon>
        <taxon>Ecdysozoa</taxon>
        <taxon>Arthropoda</taxon>
        <taxon>Hexapoda</taxon>
        <taxon>Insecta</taxon>
        <taxon>Pterygota</taxon>
        <taxon>Neoptera</taxon>
        <taxon>Endopterygota</taxon>
        <taxon>Lepidoptera</taxon>
        <taxon>Glossata</taxon>
        <taxon>Ditrysia</taxon>
        <taxon>Papilionoidea</taxon>
        <taxon>Nymphalidae</taxon>
        <taxon>Satyrinae</taxon>
        <taxon>Satyrini</taxon>
        <taxon>Mycalesina</taxon>
        <taxon>Bicyclus</taxon>
    </lineage>
</organism>
<evidence type="ECO:0000256" key="6">
    <source>
        <dbReference type="ARBA" id="ARBA00022737"/>
    </source>
</evidence>
<feature type="domain" description="O-GlcNAc transferase C-terminal" evidence="9">
    <location>
        <begin position="273"/>
        <end position="802"/>
    </location>
</feature>
<dbReference type="Gene3D" id="3.30.720.150">
    <property type="match status" value="1"/>
</dbReference>
<sequence length="826" mass="93927">MEYQCVVVYTVINIAPPRPADAAGVSSGCVDWIKNKMKRALAAVYLQSLKLTPNNGVIHGNLACLYYKQGFIDLAIDTYRQAIELEPNFPDAYCNLANALKEKGRVTEAEECYNKALLLCPSHVDTLNNLGNVKREQGKIEEATRLYLKALEEFPNFAATHSNLASLLQQQGKLEEALYHYKQAVSIQPKFADAYSNMGNTFRELQNTNGALMSFKKAIEINPHLADAHCNLASIYKDLGNITDAIQSYKMALNIKPDFPDAYCNLAHCLQIVCNWDDYDERMFTIIAIVEDQLLNSNKLCSVHPHHSILYPLTNRARKEIAARHANLYLEKVSMCNRSMFRYPRKLKGRLRIGYVSSDFGNHPTSHLMQSIPGMHDREKVEIFCYSLNPDDGTTFRSKIVNESEHFIDLSQIKCNIRAAKIINNHSINILVNMNGYTKGARNEIFAVRSAPIQVMWLGYPGTSGAKYMDYFITDEISSPKSTSDDFSEKFAFMPHTYFVGDHKQMFPHLEHRYNIKIKDEKALSDNVAVINAAKYVDMDTLFGVKHYNDVISFENLEPISIDVREIHIPKYEFEATIKKRDQIYINNVLVENGISLNQSTKRICSGEEVYDNIVYTSRKHYGLPEDAIVFCNFNQLYKMDPIMMAVWVNILKRVPNSVLWLLTFPRAGKPNLQSYVHDLGLSFDRLVFSKIACKEEHVRRGQLADICLDTPLCNGHTTTMDILWAGTPVVTLPGETLASRVAASQLKTLNCPELIAKDLQDYEEIAVKLGTSYQYRKYVRAKVSNARLTSTLFDCKFSASELEKLYAKMWDLYANGMDPDHIQAY</sequence>
<keyword evidence="6" id="KW-0677">Repeat</keyword>
<keyword evidence="5" id="KW-0808">Transferase</keyword>
<dbReference type="GeneID" id="128199723"/>
<dbReference type="PROSITE" id="PS50005">
    <property type="entry name" value="TPR"/>
    <property type="match status" value="6"/>
</dbReference>
<evidence type="ECO:0000256" key="4">
    <source>
        <dbReference type="ARBA" id="ARBA00022676"/>
    </source>
</evidence>
<feature type="repeat" description="TPR" evidence="8">
    <location>
        <begin position="56"/>
        <end position="89"/>
    </location>
</feature>
<dbReference type="InterPro" id="IPR011990">
    <property type="entry name" value="TPR-like_helical_dom_sf"/>
</dbReference>
<keyword evidence="7 8" id="KW-0802">TPR repeat</keyword>
<evidence type="ECO:0000256" key="8">
    <source>
        <dbReference type="PROSITE-ProRule" id="PRU00339"/>
    </source>
</evidence>
<reference evidence="11" key="1">
    <citation type="submission" date="2025-08" db="UniProtKB">
        <authorList>
            <consortium name="RefSeq"/>
        </authorList>
    </citation>
    <scope>IDENTIFICATION</scope>
</reference>
<evidence type="ECO:0000313" key="10">
    <source>
        <dbReference type="Proteomes" id="UP001652582"/>
    </source>
</evidence>
<comment type="similarity">
    <text evidence="2">Belongs to the glycosyltransferase 41 family. O-GlcNAc transferase subfamily.</text>
</comment>
<feature type="repeat" description="TPR" evidence="8">
    <location>
        <begin position="192"/>
        <end position="225"/>
    </location>
</feature>
<dbReference type="RefSeq" id="XP_052746650.1">
    <property type="nucleotide sequence ID" value="XM_052890690.1"/>
</dbReference>
<dbReference type="Gene3D" id="3.40.50.11380">
    <property type="match status" value="1"/>
</dbReference>
<name>A0ABM3M6E7_BICAN</name>
<evidence type="ECO:0000256" key="1">
    <source>
        <dbReference type="ARBA" id="ARBA00004922"/>
    </source>
</evidence>
<keyword evidence="10" id="KW-1185">Reference proteome</keyword>
<feature type="repeat" description="TPR" evidence="8">
    <location>
        <begin position="158"/>
        <end position="191"/>
    </location>
</feature>
<keyword evidence="4" id="KW-0328">Glycosyltransferase</keyword>
<dbReference type="PANTHER" id="PTHR44366">
    <property type="entry name" value="UDP-N-ACETYLGLUCOSAMINE--PEPTIDE N-ACETYLGLUCOSAMINYLTRANSFERASE 110 KDA SUBUNIT"/>
    <property type="match status" value="1"/>
</dbReference>
<evidence type="ECO:0000256" key="7">
    <source>
        <dbReference type="ARBA" id="ARBA00022803"/>
    </source>
</evidence>
<evidence type="ECO:0000256" key="5">
    <source>
        <dbReference type="ARBA" id="ARBA00022679"/>
    </source>
</evidence>
<dbReference type="SUPFAM" id="SSF48452">
    <property type="entry name" value="TPR-like"/>
    <property type="match status" value="1"/>
</dbReference>
<gene>
    <name evidence="11" type="primary">LOC128199723</name>
</gene>
<dbReference type="PANTHER" id="PTHR44366:SF1">
    <property type="entry name" value="UDP-N-ACETYLGLUCOSAMINE--PEPTIDE N-ACETYLGLUCOSAMINYLTRANSFERASE 110 KDA SUBUNIT"/>
    <property type="match status" value="1"/>
</dbReference>
<dbReference type="Pfam" id="PF13414">
    <property type="entry name" value="TPR_11"/>
    <property type="match status" value="3"/>
</dbReference>
<dbReference type="InterPro" id="IPR019734">
    <property type="entry name" value="TPR_rpt"/>
</dbReference>
<feature type="repeat" description="TPR" evidence="8">
    <location>
        <begin position="90"/>
        <end position="123"/>
    </location>
</feature>
<dbReference type="SMART" id="SM00028">
    <property type="entry name" value="TPR"/>
    <property type="match status" value="6"/>
</dbReference>
<dbReference type="InterPro" id="IPR029489">
    <property type="entry name" value="OGT/SEC/SPY_C"/>
</dbReference>
<comment type="pathway">
    <text evidence="1">Protein modification; protein glycosylation.</text>
</comment>
<evidence type="ECO:0000259" key="9">
    <source>
        <dbReference type="Pfam" id="PF13844"/>
    </source>
</evidence>
<proteinExistence type="inferred from homology"/>